<keyword evidence="1" id="KW-0433">Leucine-rich repeat</keyword>
<dbReference type="InterPro" id="IPR032675">
    <property type="entry name" value="LRR_dom_sf"/>
</dbReference>
<dbReference type="SUPFAM" id="SSF52058">
    <property type="entry name" value="L domain-like"/>
    <property type="match status" value="1"/>
</dbReference>
<evidence type="ECO:0000313" key="5">
    <source>
        <dbReference type="EMBL" id="KAJ8044442.1"/>
    </source>
</evidence>
<dbReference type="Pfam" id="PF25344">
    <property type="entry name" value="PH_LRR1"/>
    <property type="match status" value="1"/>
</dbReference>
<evidence type="ECO:0000256" key="1">
    <source>
        <dbReference type="ARBA" id="ARBA00022614"/>
    </source>
</evidence>
<name>A0A9Q1HCM0_HOLLE</name>
<dbReference type="InterPro" id="IPR001611">
    <property type="entry name" value="Leu-rich_rpt"/>
</dbReference>
<evidence type="ECO:0000259" key="4">
    <source>
        <dbReference type="Pfam" id="PF25344"/>
    </source>
</evidence>
<dbReference type="Proteomes" id="UP001152320">
    <property type="component" value="Chromosome 3"/>
</dbReference>
<gene>
    <name evidence="5" type="ORF">HOLleu_07195</name>
</gene>
<dbReference type="PROSITE" id="PS51450">
    <property type="entry name" value="LRR"/>
    <property type="match status" value="3"/>
</dbReference>
<dbReference type="Gene3D" id="3.80.10.10">
    <property type="entry name" value="Ribonuclease Inhibitor"/>
    <property type="match status" value="2"/>
</dbReference>
<dbReference type="PANTHER" id="PTHR48051:SF52">
    <property type="entry name" value="LEUCINE-RICH REPEAT PROTEIN 1"/>
    <property type="match status" value="1"/>
</dbReference>
<dbReference type="PANTHER" id="PTHR48051">
    <property type="match status" value="1"/>
</dbReference>
<dbReference type="EMBL" id="JAIZAY010000003">
    <property type="protein sequence ID" value="KAJ8044442.1"/>
    <property type="molecule type" value="Genomic_DNA"/>
</dbReference>
<accession>A0A9Q1HCM0</accession>
<proteinExistence type="predicted"/>
<keyword evidence="2" id="KW-0677">Repeat</keyword>
<dbReference type="InterPro" id="IPR057437">
    <property type="entry name" value="PIF1/LRR1_PH"/>
</dbReference>
<organism evidence="5 6">
    <name type="scientific">Holothuria leucospilota</name>
    <name type="common">Black long sea cucumber</name>
    <name type="synonym">Mertensiothuria leucospilota</name>
    <dbReference type="NCBI Taxonomy" id="206669"/>
    <lineage>
        <taxon>Eukaryota</taxon>
        <taxon>Metazoa</taxon>
        <taxon>Echinodermata</taxon>
        <taxon>Eleutherozoa</taxon>
        <taxon>Echinozoa</taxon>
        <taxon>Holothuroidea</taxon>
        <taxon>Aspidochirotacea</taxon>
        <taxon>Aspidochirotida</taxon>
        <taxon>Holothuriidae</taxon>
        <taxon>Holothuria</taxon>
    </lineage>
</organism>
<comment type="caution">
    <text evidence="5">The sequence shown here is derived from an EMBL/GenBank/DDBJ whole genome shotgun (WGS) entry which is preliminary data.</text>
</comment>
<feature type="domain" description="PIF1/LRR1 pleckstrin homology" evidence="4">
    <location>
        <begin position="1"/>
        <end position="121"/>
    </location>
</feature>
<sequence length="424" mass="47773">MRISCDVDVVSRLLPPQGLRGKGRSTRTSLAIGKKPCAGSSGGLFLLLCTAKDRNGSKYKLKENVEALFTKFINEGKATIRMKEPAQDLLLSKADPIQLKSFLHAIKLGHQNKELKTSHLTTLTPATVSQIERPKTKMSVLDRKDYPLTTNFPKSLEFLQVSNCKLRRFDSRMLDLRHLRHLNLSSNTIENLPASWGKLCHLTELNLSDNKLKFLPKSFVFSTLSETLHSIDLSRNCLQILPHQLFQFKRLYSLDLSNNLLKSVPYNAGHLSSLKYLKLSKNELQFIPNSFRSLRLEEIDLDGNPFLGDNEVCVADVNSFSPSLLELAGRAVIKRQLPYSPQTIPKTICMYLDTAMKCHCTRVCFKPFSYTMEPYNIHSIAGSVIAVNGRGGNVPMKGVLCSPQCSRLFKKGGADWRNWCRQLN</sequence>
<reference evidence="5" key="1">
    <citation type="submission" date="2021-10" db="EMBL/GenBank/DDBJ databases">
        <title>Tropical sea cucumber genome reveals ecological adaptation and Cuvierian tubules defense mechanism.</title>
        <authorList>
            <person name="Chen T."/>
        </authorList>
    </citation>
    <scope>NUCLEOTIDE SEQUENCE</scope>
    <source>
        <strain evidence="5">Nanhai2018</strain>
        <tissue evidence="5">Muscle</tissue>
    </source>
</reference>
<dbReference type="InterPro" id="IPR050216">
    <property type="entry name" value="LRR_domain-containing"/>
</dbReference>
<dbReference type="GO" id="GO:0005737">
    <property type="term" value="C:cytoplasm"/>
    <property type="evidence" value="ECO:0007669"/>
    <property type="project" value="TreeGrafter"/>
</dbReference>
<dbReference type="AlphaFoldDB" id="A0A9Q1HCM0"/>
<protein>
    <submittedName>
        <fullName evidence="5">Leucine-rich repeat protein 1</fullName>
    </submittedName>
</protein>
<dbReference type="Pfam" id="PF13855">
    <property type="entry name" value="LRR_8"/>
    <property type="match status" value="2"/>
</dbReference>
<evidence type="ECO:0000256" key="3">
    <source>
        <dbReference type="ARBA" id="ARBA00023242"/>
    </source>
</evidence>
<dbReference type="SMART" id="SM00369">
    <property type="entry name" value="LRR_TYP"/>
    <property type="match status" value="5"/>
</dbReference>
<dbReference type="InterPro" id="IPR003591">
    <property type="entry name" value="Leu-rich_rpt_typical-subtyp"/>
</dbReference>
<keyword evidence="3" id="KW-0539">Nucleus</keyword>
<keyword evidence="6" id="KW-1185">Reference proteome</keyword>
<evidence type="ECO:0000256" key="2">
    <source>
        <dbReference type="ARBA" id="ARBA00022737"/>
    </source>
</evidence>
<evidence type="ECO:0000313" key="6">
    <source>
        <dbReference type="Proteomes" id="UP001152320"/>
    </source>
</evidence>
<dbReference type="OrthoDB" id="17912at2759"/>